<dbReference type="InterPro" id="IPR035979">
    <property type="entry name" value="RBD_domain_sf"/>
</dbReference>
<evidence type="ECO:0000259" key="4">
    <source>
        <dbReference type="PROSITE" id="PS50102"/>
    </source>
</evidence>
<evidence type="ECO:0000256" key="1">
    <source>
        <dbReference type="ARBA" id="ARBA00022884"/>
    </source>
</evidence>
<protein>
    <submittedName>
        <fullName evidence="5">RNA-binding protein with serine-rich domain 1</fullName>
    </submittedName>
</protein>
<keyword evidence="1 2" id="KW-0694">RNA-binding</keyword>
<dbReference type="GO" id="GO:0005737">
    <property type="term" value="C:cytoplasm"/>
    <property type="evidence" value="ECO:0007669"/>
    <property type="project" value="TreeGrafter"/>
</dbReference>
<dbReference type="Gene3D" id="3.30.70.330">
    <property type="match status" value="1"/>
</dbReference>
<feature type="region of interest" description="Disordered" evidence="3">
    <location>
        <begin position="1"/>
        <end position="176"/>
    </location>
</feature>
<dbReference type="SUPFAM" id="SSF54928">
    <property type="entry name" value="RNA-binding domain, RBD"/>
    <property type="match status" value="1"/>
</dbReference>
<feature type="compositionally biased region" description="Basic and acidic residues" evidence="3">
    <location>
        <begin position="123"/>
        <end position="146"/>
    </location>
</feature>
<evidence type="ECO:0000313" key="6">
    <source>
        <dbReference type="Proteomes" id="UP000187429"/>
    </source>
</evidence>
<feature type="domain" description="RRM" evidence="4">
    <location>
        <begin position="181"/>
        <end position="261"/>
    </location>
</feature>
<dbReference type="GO" id="GO:0000398">
    <property type="term" value="P:mRNA splicing, via spliceosome"/>
    <property type="evidence" value="ECO:0007669"/>
    <property type="project" value="TreeGrafter"/>
</dbReference>
<dbReference type="EMBL" id="LSSM01001708">
    <property type="protein sequence ID" value="OMJ25063.1"/>
    <property type="molecule type" value="Genomic_DNA"/>
</dbReference>
<dbReference type="GO" id="GO:0061574">
    <property type="term" value="C:ASAP complex"/>
    <property type="evidence" value="ECO:0007669"/>
    <property type="project" value="TreeGrafter"/>
</dbReference>
<reference evidence="6" key="1">
    <citation type="submission" date="2017-01" db="EMBL/GenBank/DDBJ databases">
        <authorList>
            <person name="Wang Y."/>
            <person name="White M."/>
            <person name="Kvist S."/>
            <person name="Moncalvo J.-M."/>
        </authorList>
    </citation>
    <scope>NUCLEOTIDE SEQUENCE [LARGE SCALE GENOMIC DNA]</scope>
    <source>
        <strain evidence="6">ID-206-W2</strain>
    </source>
</reference>
<keyword evidence="6" id="KW-1185">Reference proteome</keyword>
<sequence>MSKSNNSRSKVRSRYRSVSRSPSRSRIARNRRSPSASISRSSSRRRSRYSNRRSPSIIRSRSISPRIKRGNYSSSKKRSISRDNHKSSRIRSISPNTSVSRERSKPIRSSVSRTRSLSKSRPASRDSSKKERLITKSNSKSKDSPRRSRSISIGSRSASPRSNSDIENNKRRSRRSDDEICTVVIRNISKNVREAHIEEIFEAYGKIQRVTIPIERKRIVSDSQRIAYIDYETHNEALSAIDYMDGATLDSLTLTVTLREPRKPRNFNSRSTFNGRRSGFRGRRFDGYPRRSPDRHQEAMQPGIEISDLDPVISDLGPASLEDQDHAALIDQGPAVIEDQDQEASLVQDHETSQGIDLAALFALGPDLSLEPVLRNK</sequence>
<name>A0A1R1YDU9_9FUNG</name>
<dbReference type="PANTHER" id="PTHR15481">
    <property type="entry name" value="RIBONUCLEIC ACID BINDING PROTEIN S1"/>
    <property type="match status" value="1"/>
</dbReference>
<evidence type="ECO:0000256" key="2">
    <source>
        <dbReference type="PROSITE-ProRule" id="PRU00176"/>
    </source>
</evidence>
<dbReference type="OrthoDB" id="252020at2759"/>
<dbReference type="Pfam" id="PF00076">
    <property type="entry name" value="RRM_1"/>
    <property type="match status" value="1"/>
</dbReference>
<dbReference type="SMART" id="SM00360">
    <property type="entry name" value="RRM"/>
    <property type="match status" value="1"/>
</dbReference>
<accession>A0A1R1YDU9</accession>
<proteinExistence type="predicted"/>
<feature type="compositionally biased region" description="Low complexity" evidence="3">
    <location>
        <begin position="52"/>
        <end position="65"/>
    </location>
</feature>
<feature type="compositionally biased region" description="Polar residues" evidence="3">
    <location>
        <begin position="90"/>
        <end position="99"/>
    </location>
</feature>
<dbReference type="PANTHER" id="PTHR15481:SF0">
    <property type="entry name" value="LD23870P-RELATED"/>
    <property type="match status" value="1"/>
</dbReference>
<evidence type="ECO:0000256" key="3">
    <source>
        <dbReference type="SAM" id="MobiDB-lite"/>
    </source>
</evidence>
<dbReference type="AlphaFoldDB" id="A0A1R1YDU9"/>
<dbReference type="Proteomes" id="UP000187429">
    <property type="component" value="Unassembled WGS sequence"/>
</dbReference>
<feature type="compositionally biased region" description="Basic residues" evidence="3">
    <location>
        <begin position="42"/>
        <end position="51"/>
    </location>
</feature>
<dbReference type="GO" id="GO:0005654">
    <property type="term" value="C:nucleoplasm"/>
    <property type="evidence" value="ECO:0007669"/>
    <property type="project" value="TreeGrafter"/>
</dbReference>
<dbReference type="PROSITE" id="PS50102">
    <property type="entry name" value="RRM"/>
    <property type="match status" value="1"/>
</dbReference>
<feature type="compositionally biased region" description="Low complexity" evidence="3">
    <location>
        <begin position="150"/>
        <end position="165"/>
    </location>
</feature>
<organism evidence="5 6">
    <name type="scientific">Smittium culicis</name>
    <dbReference type="NCBI Taxonomy" id="133412"/>
    <lineage>
        <taxon>Eukaryota</taxon>
        <taxon>Fungi</taxon>
        <taxon>Fungi incertae sedis</taxon>
        <taxon>Zoopagomycota</taxon>
        <taxon>Kickxellomycotina</taxon>
        <taxon>Harpellomycetes</taxon>
        <taxon>Harpellales</taxon>
        <taxon>Legeriomycetaceae</taxon>
        <taxon>Smittium</taxon>
    </lineage>
</organism>
<comment type="caution">
    <text evidence="5">The sequence shown here is derived from an EMBL/GenBank/DDBJ whole genome shotgun (WGS) entry which is preliminary data.</text>
</comment>
<evidence type="ECO:0000313" key="5">
    <source>
        <dbReference type="EMBL" id="OMJ25063.1"/>
    </source>
</evidence>
<dbReference type="GO" id="GO:0003723">
    <property type="term" value="F:RNA binding"/>
    <property type="evidence" value="ECO:0007669"/>
    <property type="project" value="UniProtKB-UniRule"/>
</dbReference>
<dbReference type="InterPro" id="IPR000504">
    <property type="entry name" value="RRM_dom"/>
</dbReference>
<dbReference type="InterPro" id="IPR012677">
    <property type="entry name" value="Nucleotide-bd_a/b_plait_sf"/>
</dbReference>
<gene>
    <name evidence="5" type="ORF">AYI69_g4420</name>
</gene>
<feature type="compositionally biased region" description="Basic and acidic residues" evidence="3">
    <location>
        <begin position="167"/>
        <end position="176"/>
    </location>
</feature>
<feature type="compositionally biased region" description="Low complexity" evidence="3">
    <location>
        <begin position="108"/>
        <end position="121"/>
    </location>
</feature>